<dbReference type="EMBL" id="JAHRIP010042652">
    <property type="protein sequence ID" value="MEQ2297460.1"/>
    <property type="molecule type" value="Genomic_DNA"/>
</dbReference>
<proteinExistence type="predicted"/>
<accession>A0ABV0YUD2</accession>
<comment type="caution">
    <text evidence="1">The sequence shown here is derived from an EMBL/GenBank/DDBJ whole genome shotgun (WGS) entry which is preliminary data.</text>
</comment>
<keyword evidence="2" id="KW-1185">Reference proteome</keyword>
<evidence type="ECO:0000313" key="1">
    <source>
        <dbReference type="EMBL" id="MEQ2297460.1"/>
    </source>
</evidence>
<gene>
    <name evidence="1" type="ORF">AMECASPLE_034849</name>
</gene>
<protein>
    <submittedName>
        <fullName evidence="1">Uncharacterized protein</fullName>
    </submittedName>
</protein>
<organism evidence="1 2">
    <name type="scientific">Ameca splendens</name>
    <dbReference type="NCBI Taxonomy" id="208324"/>
    <lineage>
        <taxon>Eukaryota</taxon>
        <taxon>Metazoa</taxon>
        <taxon>Chordata</taxon>
        <taxon>Craniata</taxon>
        <taxon>Vertebrata</taxon>
        <taxon>Euteleostomi</taxon>
        <taxon>Actinopterygii</taxon>
        <taxon>Neopterygii</taxon>
        <taxon>Teleostei</taxon>
        <taxon>Neoteleostei</taxon>
        <taxon>Acanthomorphata</taxon>
        <taxon>Ovalentaria</taxon>
        <taxon>Atherinomorphae</taxon>
        <taxon>Cyprinodontiformes</taxon>
        <taxon>Goodeidae</taxon>
        <taxon>Ameca</taxon>
    </lineage>
</organism>
<name>A0ABV0YUD2_9TELE</name>
<reference evidence="1 2" key="1">
    <citation type="submission" date="2021-06" db="EMBL/GenBank/DDBJ databases">
        <authorList>
            <person name="Palmer J.M."/>
        </authorList>
    </citation>
    <scope>NUCLEOTIDE SEQUENCE [LARGE SCALE GENOMIC DNA]</scope>
    <source>
        <strain evidence="1 2">AS_MEX2019</strain>
        <tissue evidence="1">Muscle</tissue>
    </source>
</reference>
<evidence type="ECO:0000313" key="2">
    <source>
        <dbReference type="Proteomes" id="UP001469553"/>
    </source>
</evidence>
<sequence length="103" mass="11429">MLGRKYLTSCHFGSASSPDDVIIVAQEELLSVFPGVVDHTHPSYKVNHLLPCCVVQVVPALVAPVTVDPLQPELAARRRFIRHVGFQQHSTSSEHVQSDCWEL</sequence>
<dbReference type="Proteomes" id="UP001469553">
    <property type="component" value="Unassembled WGS sequence"/>
</dbReference>